<proteinExistence type="predicted"/>
<dbReference type="KEGG" id="ati:AL072_00930"/>
<dbReference type="RefSeq" id="WP_045582622.1">
    <property type="nucleotide sequence ID" value="NZ_CP012401.1"/>
</dbReference>
<dbReference type="CDD" id="cd16936">
    <property type="entry name" value="HATPase_RsbW-like"/>
    <property type="match status" value="1"/>
</dbReference>
<feature type="domain" description="Histidine kinase/HSP90-like ATPase" evidence="2">
    <location>
        <begin position="138"/>
        <end position="271"/>
    </location>
</feature>
<dbReference type="InterPro" id="IPR003594">
    <property type="entry name" value="HATPase_dom"/>
</dbReference>
<organism evidence="3 4">
    <name type="scientific">Azospirillum thiophilum</name>
    <dbReference type="NCBI Taxonomy" id="528244"/>
    <lineage>
        <taxon>Bacteria</taxon>
        <taxon>Pseudomonadati</taxon>
        <taxon>Pseudomonadota</taxon>
        <taxon>Alphaproteobacteria</taxon>
        <taxon>Rhodospirillales</taxon>
        <taxon>Azospirillaceae</taxon>
        <taxon>Azospirillum</taxon>
    </lineage>
</organism>
<dbReference type="EMBL" id="CP012401">
    <property type="protein sequence ID" value="ALG71888.1"/>
    <property type="molecule type" value="Genomic_DNA"/>
</dbReference>
<reference evidence="4" key="1">
    <citation type="submission" date="2015-08" db="EMBL/GenBank/DDBJ databases">
        <title>Complete Genome Sequence of Azospirillum thiophilum BV-S.</title>
        <authorList>
            <person name="Fomenkov A."/>
            <person name="Vincze T."/>
            <person name="Grabovich M."/>
            <person name="Dubinina G."/>
            <person name="Orlova M."/>
            <person name="Belousova E."/>
            <person name="Roberts R.J."/>
        </authorList>
    </citation>
    <scope>NUCLEOTIDE SEQUENCE [LARGE SCALE GENOMIC DNA]</scope>
    <source>
        <strain evidence="4">BV-S</strain>
    </source>
</reference>
<sequence length="274" mass="29662">MDAIPPDCPPDCPAELTLRAFSLLRDRIPADMTARVVARFGGAADGGTADGRPQDDTPTEPPGRAVETLLVERADRDRLRAAFDRNPFLTVELGDGDDEPAALLEDWSGAPAAAHPRWPGFYLSLTTGSAYGLQCAVLVCDELIRRDALDPQRRSNVELCLHEAIANAIVHGNLGLSSAVKGEPGGYRRFSEMMRDRLGDPAAVRRRLDIFCRWSDRAIAIAVVDQGGGFDTELAPAITGNKARSGRGFVFMRSLATRVTVTDGGRCTVLQFDR</sequence>
<evidence type="ECO:0000256" key="1">
    <source>
        <dbReference type="SAM" id="MobiDB-lite"/>
    </source>
</evidence>
<dbReference type="SUPFAM" id="SSF55874">
    <property type="entry name" value="ATPase domain of HSP90 chaperone/DNA topoisomerase II/histidine kinase"/>
    <property type="match status" value="1"/>
</dbReference>
<protein>
    <recommendedName>
        <fullName evidence="2">Histidine kinase/HSP90-like ATPase domain-containing protein</fullName>
    </recommendedName>
</protein>
<dbReference type="Gene3D" id="3.30.565.10">
    <property type="entry name" value="Histidine kinase-like ATPase, C-terminal domain"/>
    <property type="match status" value="1"/>
</dbReference>
<feature type="region of interest" description="Disordered" evidence="1">
    <location>
        <begin position="42"/>
        <end position="63"/>
    </location>
</feature>
<dbReference type="Pfam" id="PF13581">
    <property type="entry name" value="HATPase_c_2"/>
    <property type="match status" value="1"/>
</dbReference>
<reference evidence="3 4" key="2">
    <citation type="journal article" date="2016" name="Genome Announc.">
        <title>Complete Genome Sequence of a Strain of Azospirillum thiophilum Isolated from a Sulfide Spring.</title>
        <authorList>
            <person name="Fomenkov A."/>
            <person name="Vincze T."/>
            <person name="Grabovich M."/>
            <person name="Anton B.P."/>
            <person name="Dubinina G."/>
            <person name="Orlova M."/>
            <person name="Belousova E."/>
            <person name="Roberts R.J."/>
        </authorList>
    </citation>
    <scope>NUCLEOTIDE SEQUENCE [LARGE SCALE GENOMIC DNA]</scope>
    <source>
        <strain evidence="3 4">BV-S</strain>
    </source>
</reference>
<dbReference type="AlphaFoldDB" id="A0AAC8ZU97"/>
<evidence type="ECO:0000259" key="2">
    <source>
        <dbReference type="Pfam" id="PF13581"/>
    </source>
</evidence>
<gene>
    <name evidence="3" type="ORF">AL072_00930</name>
</gene>
<name>A0AAC8ZU97_9PROT</name>
<evidence type="ECO:0000313" key="3">
    <source>
        <dbReference type="EMBL" id="ALG71888.1"/>
    </source>
</evidence>
<dbReference type="Proteomes" id="UP000069935">
    <property type="component" value="Chromosome 1"/>
</dbReference>
<dbReference type="InterPro" id="IPR036890">
    <property type="entry name" value="HATPase_C_sf"/>
</dbReference>
<evidence type="ECO:0000313" key="4">
    <source>
        <dbReference type="Proteomes" id="UP000069935"/>
    </source>
</evidence>
<accession>A0AAC8ZU97</accession>
<keyword evidence="4" id="KW-1185">Reference proteome</keyword>